<evidence type="ECO:0000256" key="1">
    <source>
        <dbReference type="SAM" id="Phobius"/>
    </source>
</evidence>
<evidence type="ECO:0000313" key="3">
    <source>
        <dbReference type="Proteomes" id="UP000317646"/>
    </source>
</evidence>
<gene>
    <name evidence="2" type="ORF">EAH73_11905</name>
</gene>
<proteinExistence type="predicted"/>
<keyword evidence="3" id="KW-1185">Reference proteome</keyword>
<keyword evidence="1" id="KW-0812">Transmembrane</keyword>
<name>A0A502GUL8_9BACT</name>
<feature type="transmembrane region" description="Helical" evidence="1">
    <location>
        <begin position="72"/>
        <end position="93"/>
    </location>
</feature>
<sequence>MLLNLLALILLAGLTAASLLVCLAKWKVLQAWEVHRPAWLMKRCDFCAGYWLGVLLLAGALGLWCRVNALPTWWIAGALPLGLPAAAVCRVVVGQLM</sequence>
<organism evidence="2 3">
    <name type="scientific">Hymenobacter nivis</name>
    <dbReference type="NCBI Taxonomy" id="1850093"/>
    <lineage>
        <taxon>Bacteria</taxon>
        <taxon>Pseudomonadati</taxon>
        <taxon>Bacteroidota</taxon>
        <taxon>Cytophagia</taxon>
        <taxon>Cytophagales</taxon>
        <taxon>Hymenobacteraceae</taxon>
        <taxon>Hymenobacter</taxon>
    </lineage>
</organism>
<dbReference type="RefSeq" id="WP_140466785.1">
    <property type="nucleotide sequence ID" value="NZ_RCYZ01000004.1"/>
</dbReference>
<dbReference type="EMBL" id="RCYZ01000004">
    <property type="protein sequence ID" value="TPG66067.1"/>
    <property type="molecule type" value="Genomic_DNA"/>
</dbReference>
<dbReference type="Proteomes" id="UP000317646">
    <property type="component" value="Unassembled WGS sequence"/>
</dbReference>
<protein>
    <submittedName>
        <fullName evidence="2">Uncharacterized protein</fullName>
    </submittedName>
</protein>
<dbReference type="AlphaFoldDB" id="A0A502GUL8"/>
<evidence type="ECO:0000313" key="2">
    <source>
        <dbReference type="EMBL" id="TPG66067.1"/>
    </source>
</evidence>
<accession>A0A502GUL8</accession>
<comment type="caution">
    <text evidence="2">The sequence shown here is derived from an EMBL/GenBank/DDBJ whole genome shotgun (WGS) entry which is preliminary data.</text>
</comment>
<feature type="transmembrane region" description="Helical" evidence="1">
    <location>
        <begin position="48"/>
        <end position="65"/>
    </location>
</feature>
<reference evidence="2 3" key="1">
    <citation type="journal article" date="2019" name="Environ. Microbiol.">
        <title>Species interactions and distinct microbial communities in high Arctic permafrost affected cryosols are associated with the CH4 and CO2 gas fluxes.</title>
        <authorList>
            <person name="Altshuler I."/>
            <person name="Hamel J."/>
            <person name="Turney S."/>
            <person name="Magnuson E."/>
            <person name="Levesque R."/>
            <person name="Greer C."/>
            <person name="Whyte L.G."/>
        </authorList>
    </citation>
    <scope>NUCLEOTIDE SEQUENCE [LARGE SCALE GENOMIC DNA]</scope>
    <source>
        <strain evidence="2 3">S9.2P</strain>
    </source>
</reference>
<keyword evidence="1" id="KW-1133">Transmembrane helix</keyword>
<keyword evidence="1" id="KW-0472">Membrane</keyword>